<keyword evidence="4 5" id="KW-0472">Membrane</keyword>
<evidence type="ECO:0000256" key="4">
    <source>
        <dbReference type="ARBA" id="ARBA00023136"/>
    </source>
</evidence>
<dbReference type="EMBL" id="BJXL01000009">
    <property type="protein sequence ID" value="GEM82339.1"/>
    <property type="molecule type" value="Genomic_DNA"/>
</dbReference>
<organism evidence="7 8">
    <name type="scientific">Meiothermus hypogaeus NBRC 106114</name>
    <dbReference type="NCBI Taxonomy" id="1227553"/>
    <lineage>
        <taxon>Bacteria</taxon>
        <taxon>Thermotogati</taxon>
        <taxon>Deinococcota</taxon>
        <taxon>Deinococci</taxon>
        <taxon>Thermales</taxon>
        <taxon>Thermaceae</taxon>
        <taxon>Meiothermus</taxon>
    </lineage>
</organism>
<comment type="subcellular location">
    <subcellularLocation>
        <location evidence="1">Endomembrane system</location>
        <topology evidence="1">Multi-pass membrane protein</topology>
    </subcellularLocation>
</comment>
<feature type="transmembrane region" description="Helical" evidence="5">
    <location>
        <begin position="165"/>
        <end position="190"/>
    </location>
</feature>
<sequence length="393" mass="41768">MSAAVRVFIILLLAYFLSYFFRATNAVISPDLRRDLGLGSAELGLMTSLFYLTFAVAQLPLGALLDRFGPRFVHPALMLVGAGGALLFAGAQDFLSLSVGRALLGIGFAAALMGALKAFSLWFPAHRYASISSLYVALGASGAIAASSPLAWLKEQIGWRSVFEWGALVIVLVALVVAVGVRNAPGGVVLPQSTQVSHAGVIWSNPDFWRMGWLNFMLGGGFLAWQTLWGGDFLFKARGMGSLEVGSILFAFSLAALLGFLLCGPLADRLGLPRVLLSAGLAFTLGPLLLALWPQMPVALLYAVYLLMGFTGAFNILSLAQARLTFPTELTGRAVTAINFMGFMGVFLLQWGMGIVLGQSSYSTALLVWSALIALAILAYLPLAKAPHRASSL</sequence>
<dbReference type="Pfam" id="PF07690">
    <property type="entry name" value="MFS_1"/>
    <property type="match status" value="2"/>
</dbReference>
<feature type="transmembrane region" description="Helical" evidence="5">
    <location>
        <begin position="362"/>
        <end position="383"/>
    </location>
</feature>
<accession>A0A511QY90</accession>
<evidence type="ECO:0000313" key="8">
    <source>
        <dbReference type="Proteomes" id="UP000321197"/>
    </source>
</evidence>
<comment type="caution">
    <text evidence="7">The sequence shown here is derived from an EMBL/GenBank/DDBJ whole genome shotgun (WGS) entry which is preliminary data.</text>
</comment>
<dbReference type="GO" id="GO:0061513">
    <property type="term" value="F:glucose 6-phosphate:phosphate antiporter activity"/>
    <property type="evidence" value="ECO:0007669"/>
    <property type="project" value="TreeGrafter"/>
</dbReference>
<feature type="transmembrane region" description="Helical" evidence="5">
    <location>
        <begin position="299"/>
        <end position="322"/>
    </location>
</feature>
<dbReference type="InterPro" id="IPR051337">
    <property type="entry name" value="OPA_Antiporter"/>
</dbReference>
<proteinExistence type="predicted"/>
<feature type="transmembrane region" description="Helical" evidence="5">
    <location>
        <begin position="275"/>
        <end position="293"/>
    </location>
</feature>
<feature type="domain" description="Major facilitator superfamily (MFS) profile" evidence="6">
    <location>
        <begin position="7"/>
        <end position="388"/>
    </location>
</feature>
<gene>
    <name evidence="7" type="ORF">MHY01S_05050</name>
</gene>
<evidence type="ECO:0000256" key="5">
    <source>
        <dbReference type="SAM" id="Phobius"/>
    </source>
</evidence>
<evidence type="ECO:0000256" key="2">
    <source>
        <dbReference type="ARBA" id="ARBA00022692"/>
    </source>
</evidence>
<feature type="transmembrane region" description="Helical" evidence="5">
    <location>
        <begin position="102"/>
        <end position="122"/>
    </location>
</feature>
<feature type="transmembrane region" description="Helical" evidence="5">
    <location>
        <begin position="134"/>
        <end position="153"/>
    </location>
</feature>
<reference evidence="7 8" key="1">
    <citation type="submission" date="2019-07" db="EMBL/GenBank/DDBJ databases">
        <title>Whole genome shotgun sequence of Meiothermus hypogaeus NBRC 106114.</title>
        <authorList>
            <person name="Hosoyama A."/>
            <person name="Uohara A."/>
            <person name="Ohji S."/>
            <person name="Ichikawa N."/>
        </authorList>
    </citation>
    <scope>NUCLEOTIDE SEQUENCE [LARGE SCALE GENOMIC DNA]</scope>
    <source>
        <strain evidence="7 8">NBRC 106114</strain>
    </source>
</reference>
<protein>
    <submittedName>
        <fullName evidence="7">MFS transporter</fullName>
    </submittedName>
</protein>
<dbReference type="Gene3D" id="1.20.1250.20">
    <property type="entry name" value="MFS general substrate transporter like domains"/>
    <property type="match status" value="2"/>
</dbReference>
<dbReference type="OrthoDB" id="6360at2"/>
<feature type="transmembrane region" description="Helical" evidence="5">
    <location>
        <begin position="241"/>
        <end position="263"/>
    </location>
</feature>
<dbReference type="AlphaFoldDB" id="A0A511QY90"/>
<dbReference type="GO" id="GO:0035435">
    <property type="term" value="P:phosphate ion transmembrane transport"/>
    <property type="evidence" value="ECO:0007669"/>
    <property type="project" value="TreeGrafter"/>
</dbReference>
<name>A0A511QY90_9DEIN</name>
<dbReference type="InterPro" id="IPR011701">
    <property type="entry name" value="MFS"/>
</dbReference>
<dbReference type="PROSITE" id="PS50850">
    <property type="entry name" value="MFS"/>
    <property type="match status" value="1"/>
</dbReference>
<dbReference type="RefSeq" id="WP_119341257.1">
    <property type="nucleotide sequence ID" value="NZ_BJXL01000009.1"/>
</dbReference>
<keyword evidence="2 5" id="KW-0812">Transmembrane</keyword>
<evidence type="ECO:0000256" key="1">
    <source>
        <dbReference type="ARBA" id="ARBA00004127"/>
    </source>
</evidence>
<dbReference type="Proteomes" id="UP000321197">
    <property type="component" value="Unassembled WGS sequence"/>
</dbReference>
<feature type="transmembrane region" description="Helical" evidence="5">
    <location>
        <begin position="334"/>
        <end position="356"/>
    </location>
</feature>
<dbReference type="InterPro" id="IPR036259">
    <property type="entry name" value="MFS_trans_sf"/>
</dbReference>
<dbReference type="PANTHER" id="PTHR43826">
    <property type="entry name" value="GLUCOSE-6-PHOSPHATE EXCHANGER SLC37A4"/>
    <property type="match status" value="1"/>
</dbReference>
<dbReference type="GO" id="GO:0016020">
    <property type="term" value="C:membrane"/>
    <property type="evidence" value="ECO:0007669"/>
    <property type="project" value="UniProtKB-ARBA"/>
</dbReference>
<feature type="transmembrane region" description="Helical" evidence="5">
    <location>
        <begin position="46"/>
        <end position="65"/>
    </location>
</feature>
<dbReference type="InterPro" id="IPR020846">
    <property type="entry name" value="MFS_dom"/>
</dbReference>
<dbReference type="SUPFAM" id="SSF103473">
    <property type="entry name" value="MFS general substrate transporter"/>
    <property type="match status" value="1"/>
</dbReference>
<evidence type="ECO:0000256" key="3">
    <source>
        <dbReference type="ARBA" id="ARBA00022989"/>
    </source>
</evidence>
<dbReference type="PANTHER" id="PTHR43826:SF3">
    <property type="entry name" value="GLUCOSE-6-PHOSPHATE EXCHANGER SLC37A4"/>
    <property type="match status" value="1"/>
</dbReference>
<evidence type="ECO:0000313" key="7">
    <source>
        <dbReference type="EMBL" id="GEM82339.1"/>
    </source>
</evidence>
<feature type="transmembrane region" description="Helical" evidence="5">
    <location>
        <begin position="211"/>
        <end position="229"/>
    </location>
</feature>
<keyword evidence="3 5" id="KW-1133">Transmembrane helix</keyword>
<evidence type="ECO:0000259" key="6">
    <source>
        <dbReference type="PROSITE" id="PS50850"/>
    </source>
</evidence>
<feature type="transmembrane region" description="Helical" evidence="5">
    <location>
        <begin position="72"/>
        <end position="90"/>
    </location>
</feature>
<dbReference type="GO" id="GO:0012505">
    <property type="term" value="C:endomembrane system"/>
    <property type="evidence" value="ECO:0007669"/>
    <property type="project" value="UniProtKB-SubCell"/>
</dbReference>